<protein>
    <submittedName>
        <fullName evidence="4">Putative peptidoglycan bound protein (LPXTG motif)</fullName>
    </submittedName>
</protein>
<reference evidence="4 5" key="1">
    <citation type="journal article" date="2011" name="J. Bacteriol.">
        <title>Genome sequence of the nonpathogenic Listeria monocytogenes serovar 4a strain M7.</title>
        <authorList>
            <person name="Chen J."/>
            <person name="Xia Y."/>
            <person name="Cheng C."/>
            <person name="Fang C."/>
            <person name="Shan Y."/>
            <person name="Jin G."/>
            <person name="Fang W."/>
        </authorList>
    </citation>
    <scope>NUCLEOTIDE SEQUENCE [LARGE SCALE GENOMIC DNA]</scope>
    <source>
        <strain evidence="4 5">M7</strain>
    </source>
</reference>
<dbReference type="KEGG" id="lmq:LMM7_0865"/>
<proteinExistence type="predicted"/>
<dbReference type="Pfam" id="PF06458">
    <property type="entry name" value="MucBP"/>
    <property type="match status" value="3"/>
</dbReference>
<dbReference type="EMBL" id="CP002816">
    <property type="protein sequence ID" value="AEH91870.1"/>
    <property type="molecule type" value="Genomic_DNA"/>
</dbReference>
<keyword evidence="1" id="KW-0677">Repeat</keyword>
<accession>A0A0E0UV72</accession>
<dbReference type="AlphaFoldDB" id="A0A0E0UV72"/>
<feature type="domain" description="MucBP" evidence="3">
    <location>
        <begin position="170"/>
        <end position="232"/>
    </location>
</feature>
<evidence type="ECO:0000259" key="3">
    <source>
        <dbReference type="Pfam" id="PF06458"/>
    </source>
</evidence>
<evidence type="ECO:0000256" key="2">
    <source>
        <dbReference type="SAM" id="Phobius"/>
    </source>
</evidence>
<dbReference type="RefSeq" id="WP_012581693.1">
    <property type="nucleotide sequence ID" value="NC_017537.1"/>
</dbReference>
<feature type="transmembrane region" description="Helical" evidence="2">
    <location>
        <begin position="307"/>
        <end position="325"/>
    </location>
</feature>
<dbReference type="InterPro" id="IPR009459">
    <property type="entry name" value="MucBP_dom"/>
</dbReference>
<gene>
    <name evidence="4" type="ordered locus">LMM7_0865</name>
</gene>
<dbReference type="HOGENOM" id="CLU_831060_0_0_9"/>
<evidence type="ECO:0000313" key="4">
    <source>
        <dbReference type="EMBL" id="AEH91870.1"/>
    </source>
</evidence>
<name>A0A0E0UV72_LISMM</name>
<feature type="domain" description="MucBP" evidence="3">
    <location>
        <begin position="43"/>
        <end position="102"/>
    </location>
</feature>
<keyword evidence="2" id="KW-0472">Membrane</keyword>
<dbReference type="Proteomes" id="UP000000486">
    <property type="component" value="Chromosome"/>
</dbReference>
<feature type="domain" description="MucBP" evidence="3">
    <location>
        <begin position="105"/>
        <end position="155"/>
    </location>
</feature>
<keyword evidence="2" id="KW-1133">Transmembrane helix</keyword>
<organism evidence="4 5">
    <name type="scientific">Listeria monocytogenes serotype 4a (strain M7)</name>
    <dbReference type="NCBI Taxonomy" id="1030009"/>
    <lineage>
        <taxon>Bacteria</taxon>
        <taxon>Bacillati</taxon>
        <taxon>Bacillota</taxon>
        <taxon>Bacilli</taxon>
        <taxon>Bacillales</taxon>
        <taxon>Listeriaceae</taxon>
        <taxon>Listeria</taxon>
    </lineage>
</organism>
<sequence>MFESCKKIVISMLAVIIIVSLGSGVFSPIRAHADATQNPNGFTVLVKYMDETGTEIAPSETLTEYYYVSVEKSIPGYKLKETPSNATGRITDSGIEVHYIYERSIKVSYVDETGQDLLPTVEVADSDAAVLETITGYTFVRKEVSADNSHIIFRYKKNISTIPDFGKPNQVMVNYVDENKTQIAPSFYLSGLFNESYQVPMKKIKGYTLLKYDPEILGVFTESAQTINIIYQKNRPEQSPSVENPPNPIVPIAPQVEVEPPKAEIAEKPVSPKEQITPPTTKKTKAVLKKQIAKATLPKTGDSSIDLLVTCLGIIAISCGIYLIVQQSQKRRRKE</sequence>
<dbReference type="Gene3D" id="3.10.20.320">
    <property type="entry name" value="Putative peptidoglycan bound protein (lpxtg motif)"/>
    <property type="match status" value="2"/>
</dbReference>
<dbReference type="PATRIC" id="fig|1030009.3.peg.853"/>
<evidence type="ECO:0000256" key="1">
    <source>
        <dbReference type="ARBA" id="ARBA00022737"/>
    </source>
</evidence>
<evidence type="ECO:0000313" key="5">
    <source>
        <dbReference type="Proteomes" id="UP000000486"/>
    </source>
</evidence>
<keyword evidence="2" id="KW-0812">Transmembrane</keyword>